<dbReference type="InterPro" id="IPR050913">
    <property type="entry name" value="AP2/ERF_ERF"/>
</dbReference>
<dbReference type="FunFam" id="3.30.730.10:FF:000001">
    <property type="entry name" value="Ethylene-responsive transcription factor 2"/>
    <property type="match status" value="1"/>
</dbReference>
<dbReference type="SUPFAM" id="SSF54171">
    <property type="entry name" value="DNA-binding domain"/>
    <property type="match status" value="1"/>
</dbReference>
<comment type="caution">
    <text evidence="10">The sequence shown here is derived from an EMBL/GenBank/DDBJ whole genome shotgun (WGS) entry which is preliminary data.</text>
</comment>
<dbReference type="SMART" id="SM00380">
    <property type="entry name" value="AP2"/>
    <property type="match status" value="1"/>
</dbReference>
<dbReference type="PANTHER" id="PTHR31194">
    <property type="entry name" value="SHN SHINE , DNA BINDING / TRANSCRIPTION FACTOR"/>
    <property type="match status" value="1"/>
</dbReference>
<feature type="region of interest" description="Disordered" evidence="8">
    <location>
        <begin position="189"/>
        <end position="222"/>
    </location>
</feature>
<dbReference type="InterPro" id="IPR016177">
    <property type="entry name" value="DNA-bd_dom_sf"/>
</dbReference>
<feature type="compositionally biased region" description="Low complexity" evidence="8">
    <location>
        <begin position="195"/>
        <end position="212"/>
    </location>
</feature>
<dbReference type="GO" id="GO:0003677">
    <property type="term" value="F:DNA binding"/>
    <property type="evidence" value="ECO:0007669"/>
    <property type="project" value="UniProtKB-KW"/>
</dbReference>
<accession>A0AAV9MPG7</accession>
<sequence>METKTSQKIKNCLVHKTITTTTTTKYDQNKLTPRVVRICYTDCDATDSSSDDDDDVRNRVKKYVTEIKFEKRVAAVDVRKSLNSKKKKKVMDLKRDENVKKFRGVRQRPWGKWSAEIRDPVKKTRVWLGTFETAEEAARKYNIAAIQLRGADAIINFIETPLEKEKENIITSVSDYDSTGECENLCSPTSVLRQNNNDNDNDNNNNNNNNNDATAAAPDAKITNQEMNDESKKMEIDQNGFMFDDNLPLMDQSFLKDFFDFRSPSPLMDDVLLPGFSDGMGLLPEVLSIHGNRMLDEDLETCKWANDFFQDVC</sequence>
<keyword evidence="6" id="KW-0804">Transcription</keyword>
<evidence type="ECO:0000256" key="1">
    <source>
        <dbReference type="ARBA" id="ARBA00004123"/>
    </source>
</evidence>
<keyword evidence="11" id="KW-1185">Reference proteome</keyword>
<dbReference type="CDD" id="cd00018">
    <property type="entry name" value="AP2"/>
    <property type="match status" value="1"/>
</dbReference>
<dbReference type="PRINTS" id="PR00367">
    <property type="entry name" value="ETHRSPELEMNT"/>
</dbReference>
<dbReference type="AlphaFoldDB" id="A0AAV9MPG7"/>
<dbReference type="GO" id="GO:0003700">
    <property type="term" value="F:DNA-binding transcription factor activity"/>
    <property type="evidence" value="ECO:0007669"/>
    <property type="project" value="InterPro"/>
</dbReference>
<protein>
    <recommendedName>
        <fullName evidence="9">AP2/ERF domain-containing protein</fullName>
    </recommendedName>
</protein>
<evidence type="ECO:0000259" key="9">
    <source>
        <dbReference type="PROSITE" id="PS51032"/>
    </source>
</evidence>
<keyword evidence="3" id="KW-0805">Transcription regulation</keyword>
<dbReference type="EMBL" id="JAWPEI010000001">
    <property type="protein sequence ID" value="KAK4738874.1"/>
    <property type="molecule type" value="Genomic_DNA"/>
</dbReference>
<evidence type="ECO:0000256" key="7">
    <source>
        <dbReference type="ARBA" id="ARBA00023242"/>
    </source>
</evidence>
<organism evidence="10 11">
    <name type="scientific">Solanum pinnatisectum</name>
    <name type="common">tansyleaf nightshade</name>
    <dbReference type="NCBI Taxonomy" id="50273"/>
    <lineage>
        <taxon>Eukaryota</taxon>
        <taxon>Viridiplantae</taxon>
        <taxon>Streptophyta</taxon>
        <taxon>Embryophyta</taxon>
        <taxon>Tracheophyta</taxon>
        <taxon>Spermatophyta</taxon>
        <taxon>Magnoliopsida</taxon>
        <taxon>eudicotyledons</taxon>
        <taxon>Gunneridae</taxon>
        <taxon>Pentapetalae</taxon>
        <taxon>asterids</taxon>
        <taxon>lamiids</taxon>
        <taxon>Solanales</taxon>
        <taxon>Solanaceae</taxon>
        <taxon>Solanoideae</taxon>
        <taxon>Solaneae</taxon>
        <taxon>Solanum</taxon>
    </lineage>
</organism>
<evidence type="ECO:0000256" key="8">
    <source>
        <dbReference type="SAM" id="MobiDB-lite"/>
    </source>
</evidence>
<dbReference type="Proteomes" id="UP001311915">
    <property type="component" value="Unassembled WGS sequence"/>
</dbReference>
<dbReference type="InterPro" id="IPR001471">
    <property type="entry name" value="AP2/ERF_dom"/>
</dbReference>
<evidence type="ECO:0000313" key="10">
    <source>
        <dbReference type="EMBL" id="KAK4738874.1"/>
    </source>
</evidence>
<evidence type="ECO:0000313" key="11">
    <source>
        <dbReference type="Proteomes" id="UP001311915"/>
    </source>
</evidence>
<keyword evidence="7" id="KW-0539">Nucleus</keyword>
<name>A0AAV9MPG7_9SOLN</name>
<keyword evidence="4" id="KW-0238">DNA-binding</keyword>
<evidence type="ECO:0000256" key="5">
    <source>
        <dbReference type="ARBA" id="ARBA00023159"/>
    </source>
</evidence>
<evidence type="ECO:0000256" key="2">
    <source>
        <dbReference type="ARBA" id="ARBA00022821"/>
    </source>
</evidence>
<evidence type="ECO:0000256" key="6">
    <source>
        <dbReference type="ARBA" id="ARBA00023163"/>
    </source>
</evidence>
<dbReference type="InterPro" id="IPR036955">
    <property type="entry name" value="AP2/ERF_dom_sf"/>
</dbReference>
<dbReference type="GO" id="GO:0006952">
    <property type="term" value="P:defense response"/>
    <property type="evidence" value="ECO:0007669"/>
    <property type="project" value="UniProtKB-KW"/>
</dbReference>
<keyword evidence="2" id="KW-0611">Plant defense</keyword>
<dbReference type="PANTHER" id="PTHR31194:SF108">
    <property type="entry name" value="PATHOGENESIS-RELATED GENES TRANSCRIPTIONAL ACTIVATOR PTI6-LIKE"/>
    <property type="match status" value="1"/>
</dbReference>
<reference evidence="10 11" key="1">
    <citation type="submission" date="2023-10" db="EMBL/GenBank/DDBJ databases">
        <title>Genome-Wide Identification Analysis in wild type Solanum Pinnatisectum Reveals Some Genes Defensing Phytophthora Infestans.</title>
        <authorList>
            <person name="Sun C."/>
        </authorList>
    </citation>
    <scope>NUCLEOTIDE SEQUENCE [LARGE SCALE GENOMIC DNA]</scope>
    <source>
        <strain evidence="10">LQN</strain>
        <tissue evidence="10">Leaf</tissue>
    </source>
</reference>
<feature type="domain" description="AP2/ERF" evidence="9">
    <location>
        <begin position="101"/>
        <end position="158"/>
    </location>
</feature>
<comment type="subcellular location">
    <subcellularLocation>
        <location evidence="1">Nucleus</location>
    </subcellularLocation>
</comment>
<dbReference type="GO" id="GO:0005634">
    <property type="term" value="C:nucleus"/>
    <property type="evidence" value="ECO:0007669"/>
    <property type="project" value="UniProtKB-SubCell"/>
</dbReference>
<proteinExistence type="predicted"/>
<dbReference type="PROSITE" id="PS51032">
    <property type="entry name" value="AP2_ERF"/>
    <property type="match status" value="1"/>
</dbReference>
<dbReference type="Pfam" id="PF00847">
    <property type="entry name" value="AP2"/>
    <property type="match status" value="1"/>
</dbReference>
<keyword evidence="5" id="KW-0010">Activator</keyword>
<evidence type="ECO:0000256" key="3">
    <source>
        <dbReference type="ARBA" id="ARBA00023015"/>
    </source>
</evidence>
<gene>
    <name evidence="10" type="ORF">R3W88_002571</name>
</gene>
<evidence type="ECO:0000256" key="4">
    <source>
        <dbReference type="ARBA" id="ARBA00023125"/>
    </source>
</evidence>
<dbReference type="Gene3D" id="3.30.730.10">
    <property type="entry name" value="AP2/ERF domain"/>
    <property type="match status" value="1"/>
</dbReference>